<proteinExistence type="inferred from homology"/>
<dbReference type="Pfam" id="PF20684">
    <property type="entry name" value="Fung_rhodopsin"/>
    <property type="match status" value="1"/>
</dbReference>
<gene>
    <name evidence="8" type="ORF">BDV95DRAFT_590111</name>
</gene>
<protein>
    <recommendedName>
        <fullName evidence="7">Rhodopsin domain-containing protein</fullName>
    </recommendedName>
</protein>
<comment type="caution">
    <text evidence="8">The sequence shown here is derived from an EMBL/GenBank/DDBJ whole genome shotgun (WGS) entry which is preliminary data.</text>
</comment>
<evidence type="ECO:0000256" key="1">
    <source>
        <dbReference type="ARBA" id="ARBA00004141"/>
    </source>
</evidence>
<keyword evidence="2 6" id="KW-0812">Transmembrane</keyword>
<evidence type="ECO:0000256" key="2">
    <source>
        <dbReference type="ARBA" id="ARBA00022692"/>
    </source>
</evidence>
<feature type="transmembrane region" description="Helical" evidence="6">
    <location>
        <begin position="215"/>
        <end position="235"/>
    </location>
</feature>
<comment type="similarity">
    <text evidence="5">Belongs to the SAT4 family.</text>
</comment>
<evidence type="ECO:0000313" key="9">
    <source>
        <dbReference type="Proteomes" id="UP000481861"/>
    </source>
</evidence>
<sequence length="308" mass="34587">MSHTQSAKFTVQQFTTFYIMSQQTDTKQTQLVALCTIMLCLAIIAVALRFLSNHVSPKHRFGYDDVFALLALIDLGLGRHAATVPEEHLLKGPKIIFIAAFLYDAAICLPKFSALFFYHRIFGNTSRPLVYCLWTVGTLNAMWLISAWLTTIFECIPVHALWDPVARERGARCFDQWRWFLGTAISSMIIDLMILIMPLPFLWNLQASWKRRATVSVIFICGYCVVVVSIGRLVALGRVGSGLLEDLTWSTIPYIACSGKGWMRARRPVSGQKGATDDPSLYRTSASTGKFIRLENYTNIRSEGGVQS</sequence>
<evidence type="ECO:0000256" key="5">
    <source>
        <dbReference type="ARBA" id="ARBA00038359"/>
    </source>
</evidence>
<dbReference type="Proteomes" id="UP000481861">
    <property type="component" value="Unassembled WGS sequence"/>
</dbReference>
<evidence type="ECO:0000313" key="8">
    <source>
        <dbReference type="EMBL" id="KAF2877543.1"/>
    </source>
</evidence>
<accession>A0A7C8MK21</accession>
<feature type="transmembrane region" description="Helical" evidence="6">
    <location>
        <begin position="95"/>
        <end position="118"/>
    </location>
</feature>
<dbReference type="PANTHER" id="PTHR33048:SF47">
    <property type="entry name" value="INTEGRAL MEMBRANE PROTEIN-RELATED"/>
    <property type="match status" value="1"/>
</dbReference>
<keyword evidence="3 6" id="KW-1133">Transmembrane helix</keyword>
<feature type="transmembrane region" description="Helical" evidence="6">
    <location>
        <begin position="179"/>
        <end position="203"/>
    </location>
</feature>
<dbReference type="AlphaFoldDB" id="A0A7C8MK21"/>
<evidence type="ECO:0000256" key="4">
    <source>
        <dbReference type="ARBA" id="ARBA00023136"/>
    </source>
</evidence>
<reference evidence="8 9" key="1">
    <citation type="submission" date="2020-01" db="EMBL/GenBank/DDBJ databases">
        <authorList>
            <consortium name="DOE Joint Genome Institute"/>
            <person name="Haridas S."/>
            <person name="Albert R."/>
            <person name="Binder M."/>
            <person name="Bloem J."/>
            <person name="Labutti K."/>
            <person name="Salamov A."/>
            <person name="Andreopoulos B."/>
            <person name="Baker S.E."/>
            <person name="Barry K."/>
            <person name="Bills G."/>
            <person name="Bluhm B.H."/>
            <person name="Cannon C."/>
            <person name="Castanera R."/>
            <person name="Culley D.E."/>
            <person name="Daum C."/>
            <person name="Ezra D."/>
            <person name="Gonzalez J.B."/>
            <person name="Henrissat B."/>
            <person name="Kuo A."/>
            <person name="Liang C."/>
            <person name="Lipzen A."/>
            <person name="Lutzoni F."/>
            <person name="Magnuson J."/>
            <person name="Mondo S."/>
            <person name="Nolan M."/>
            <person name="Ohm R."/>
            <person name="Pangilinan J."/>
            <person name="Park H.-J.H."/>
            <person name="Ramirez L."/>
            <person name="Alfaro M."/>
            <person name="Sun H."/>
            <person name="Tritt A."/>
            <person name="Yoshinaga Y."/>
            <person name="Zwiers L.-H.L."/>
            <person name="Turgeon B.G."/>
            <person name="Goodwin S.B."/>
            <person name="Spatafora J.W."/>
            <person name="Crous P.W."/>
            <person name="Grigoriev I.V."/>
        </authorList>
    </citation>
    <scope>NUCLEOTIDE SEQUENCE [LARGE SCALE GENOMIC DNA]</scope>
    <source>
        <strain evidence="8 9">CBS 611.86</strain>
    </source>
</reference>
<dbReference type="InterPro" id="IPR052337">
    <property type="entry name" value="SAT4-like"/>
</dbReference>
<dbReference type="InterPro" id="IPR049326">
    <property type="entry name" value="Rhodopsin_dom_fungi"/>
</dbReference>
<name>A0A7C8MK21_9PLEO</name>
<dbReference type="EMBL" id="JAADJZ010000002">
    <property type="protein sequence ID" value="KAF2877543.1"/>
    <property type="molecule type" value="Genomic_DNA"/>
</dbReference>
<dbReference type="OrthoDB" id="3934549at2759"/>
<keyword evidence="9" id="KW-1185">Reference proteome</keyword>
<organism evidence="8 9">
    <name type="scientific">Massariosphaeria phaeospora</name>
    <dbReference type="NCBI Taxonomy" id="100035"/>
    <lineage>
        <taxon>Eukaryota</taxon>
        <taxon>Fungi</taxon>
        <taxon>Dikarya</taxon>
        <taxon>Ascomycota</taxon>
        <taxon>Pezizomycotina</taxon>
        <taxon>Dothideomycetes</taxon>
        <taxon>Pleosporomycetidae</taxon>
        <taxon>Pleosporales</taxon>
        <taxon>Pleosporales incertae sedis</taxon>
        <taxon>Massariosphaeria</taxon>
    </lineage>
</organism>
<dbReference type="GO" id="GO:0016020">
    <property type="term" value="C:membrane"/>
    <property type="evidence" value="ECO:0007669"/>
    <property type="project" value="UniProtKB-SubCell"/>
</dbReference>
<feature type="transmembrane region" description="Helical" evidence="6">
    <location>
        <begin position="31"/>
        <end position="51"/>
    </location>
</feature>
<keyword evidence="4 6" id="KW-0472">Membrane</keyword>
<feature type="domain" description="Rhodopsin" evidence="7">
    <location>
        <begin position="49"/>
        <end position="253"/>
    </location>
</feature>
<evidence type="ECO:0000256" key="3">
    <source>
        <dbReference type="ARBA" id="ARBA00022989"/>
    </source>
</evidence>
<feature type="transmembrane region" description="Helical" evidence="6">
    <location>
        <begin position="130"/>
        <end position="159"/>
    </location>
</feature>
<dbReference type="PANTHER" id="PTHR33048">
    <property type="entry name" value="PTH11-LIKE INTEGRAL MEMBRANE PROTEIN (AFU_ORTHOLOGUE AFUA_5G11245)"/>
    <property type="match status" value="1"/>
</dbReference>
<evidence type="ECO:0000259" key="7">
    <source>
        <dbReference type="Pfam" id="PF20684"/>
    </source>
</evidence>
<evidence type="ECO:0000256" key="6">
    <source>
        <dbReference type="SAM" id="Phobius"/>
    </source>
</evidence>
<comment type="subcellular location">
    <subcellularLocation>
        <location evidence="1">Membrane</location>
        <topology evidence="1">Multi-pass membrane protein</topology>
    </subcellularLocation>
</comment>